<sequence length="630" mass="69426">MNKLGADGDKSGNLTGDFQEVKAGRRVVLEFPVSSSIPRCKTITAVVLDSVIVAAGTPIDCAALLVPPQKAEEWIYSSEGGQWQLLASAGVSRLIVLLPNHLPTQQVESENELDQLVAVRSTEDDELKKVLRPLVLALAPKALFKLGIPDIPFLAYSDNVVQRVEIDVAYSSITGLMMVEDVEVEESSLLSKSDSKEHGSSQLDSMCTNPTRTWRRRLIFQRMPNLIQTEVSLITYPCRGRPLKGRKRYNGSRSRKTKSSKEAETGEKRVVDHSRLVHQYLPPIVAGFVLISPFLDRYVRSHVRAKVLCVGVGGGALPTFLHNQFGFHIQVVDLDEVVLELARKHFGLTHGPNFEVIVGDGLVAVTEIAARALQEGFQDNDLLGRGRNFSNQHEPHVYVPTPESTPEIARMHDAMCFDKQNISSLLQEKWAEEAEAQCRSGCSRDEIIANITSSRCLKPDVVSQPGEPQGGNSPSETIEQLTSKFQNNVDPRVEIIVVDVDSGDARSDLSSPPRAFLEKSFLLSARIALHDGGMLVMNVVSYGKEAYERVIGALSASDFEEVYEISLDENAYHRVLFAMSKPACYPWLQGPTVERVERLVCGQIIQRLTRLKGKSVPPLGAVDVGTRQGA</sequence>
<dbReference type="EMBL" id="LVLJ01003591">
    <property type="protein sequence ID" value="OAE20628.1"/>
    <property type="molecule type" value="Genomic_DNA"/>
</dbReference>
<dbReference type="SUPFAM" id="SSF53335">
    <property type="entry name" value="S-adenosyl-L-methionine-dependent methyltransferases"/>
    <property type="match status" value="2"/>
</dbReference>
<evidence type="ECO:0000313" key="2">
    <source>
        <dbReference type="EMBL" id="BBM98291.1"/>
    </source>
</evidence>
<dbReference type="CDD" id="cd02440">
    <property type="entry name" value="AdoMet_MTases"/>
    <property type="match status" value="1"/>
</dbReference>
<organism evidence="3 4">
    <name type="scientific">Marchantia polymorpha subsp. ruderalis</name>
    <dbReference type="NCBI Taxonomy" id="1480154"/>
    <lineage>
        <taxon>Eukaryota</taxon>
        <taxon>Viridiplantae</taxon>
        <taxon>Streptophyta</taxon>
        <taxon>Embryophyta</taxon>
        <taxon>Marchantiophyta</taxon>
        <taxon>Marchantiopsida</taxon>
        <taxon>Marchantiidae</taxon>
        <taxon>Marchantiales</taxon>
        <taxon>Marchantiaceae</taxon>
        <taxon>Marchantia</taxon>
    </lineage>
</organism>
<accession>A0A176VI39</accession>
<protein>
    <recommendedName>
        <fullName evidence="6">Methyltransferase type 11 domain-containing protein</fullName>
    </recommendedName>
</protein>
<feature type="compositionally biased region" description="Basic residues" evidence="1">
    <location>
        <begin position="244"/>
        <end position="258"/>
    </location>
</feature>
<reference evidence="5" key="3">
    <citation type="journal article" date="2020" name="Curr. Biol.">
        <title>Chromatin organization in early land plants reveals an ancestral association between H3K27me3, transposons, and constitutive heterochromatin.</title>
        <authorList>
            <person name="Montgomery S.A."/>
            <person name="Tanizawa Y."/>
            <person name="Galik B."/>
            <person name="Wang N."/>
            <person name="Ito T."/>
            <person name="Mochizuki T."/>
            <person name="Akimcheva S."/>
            <person name="Bowman J.L."/>
            <person name="Cognat V."/>
            <person name="Marechal-Drouard L."/>
            <person name="Ekker H."/>
            <person name="Hong S.F."/>
            <person name="Kohchi T."/>
            <person name="Lin S.S."/>
            <person name="Liu L.D."/>
            <person name="Nakamura Y."/>
            <person name="Valeeva L.R."/>
            <person name="Shakirov E.V."/>
            <person name="Shippen D.E."/>
            <person name="Wei W.L."/>
            <person name="Yagura M."/>
            <person name="Yamaoka S."/>
            <person name="Yamato K.T."/>
            <person name="Liu C."/>
            <person name="Berger F."/>
        </authorList>
    </citation>
    <scope>NUCLEOTIDE SEQUENCE [LARGE SCALE GENOMIC DNA]</scope>
    <source>
        <strain evidence="5">Tak-1</strain>
    </source>
</reference>
<evidence type="ECO:0000313" key="4">
    <source>
        <dbReference type="Proteomes" id="UP000077202"/>
    </source>
</evidence>
<reference evidence="3 4" key="1">
    <citation type="submission" date="2016-03" db="EMBL/GenBank/DDBJ databases">
        <title>Mechanisms controlling the formation of the plant cell surface in tip-growing cells are functionally conserved among land plants.</title>
        <authorList>
            <person name="Honkanen S."/>
            <person name="Jones V.A."/>
            <person name="Morieri G."/>
            <person name="Champion C."/>
            <person name="Hetherington A.J."/>
            <person name="Kelly S."/>
            <person name="Saint-Marcoux D."/>
            <person name="Proust H."/>
            <person name="Prescott H."/>
            <person name="Dolan L."/>
        </authorList>
    </citation>
    <scope>NUCLEOTIDE SEQUENCE [LARGE SCALE GENOMIC DNA]</scope>
    <source>
        <strain evidence="4">cv. Tak-1 and cv. Tak-2</strain>
        <tissue evidence="3">Whole gametophyte</tissue>
    </source>
</reference>
<gene>
    <name evidence="3" type="ORF">AXG93_154s1020</name>
    <name evidence="2" type="ORF">Mp_1g12320</name>
</gene>
<evidence type="ECO:0000256" key="1">
    <source>
        <dbReference type="SAM" id="MobiDB-lite"/>
    </source>
</evidence>
<proteinExistence type="predicted"/>
<dbReference type="Gene3D" id="3.40.50.150">
    <property type="entry name" value="Vaccinia Virus protein VP39"/>
    <property type="match status" value="1"/>
</dbReference>
<dbReference type="Proteomes" id="UP000077202">
    <property type="component" value="Unassembled WGS sequence"/>
</dbReference>
<reference evidence="2" key="2">
    <citation type="journal article" date="2019" name="Curr. Biol.">
        <title>Chromatin organization in early land plants reveals an ancestral association between H3K27me3, transposons, and constitutive heterochromatin.</title>
        <authorList>
            <person name="Montgomery S.A."/>
            <person name="Tanizawa Y."/>
            <person name="Galik B."/>
            <person name="Wang N."/>
            <person name="Ito T."/>
            <person name="Mochizuki T."/>
            <person name="Akimcheva S."/>
            <person name="Bowman J."/>
            <person name="Cognat V."/>
            <person name="Drouard L."/>
            <person name="Ekker H."/>
            <person name="Houng S."/>
            <person name="Kohchi T."/>
            <person name="Lin S."/>
            <person name="Liu L.D."/>
            <person name="Nakamura Y."/>
            <person name="Valeeva L.R."/>
            <person name="Shakirov E.V."/>
            <person name="Shippen D.E."/>
            <person name="Wei W."/>
            <person name="Yagura M."/>
            <person name="Yamaoka S."/>
            <person name="Yamato K.T."/>
            <person name="Liu C."/>
            <person name="Berger F."/>
        </authorList>
    </citation>
    <scope>NUCLEOTIDE SEQUENCE [LARGE SCALE GENOMIC DNA]</scope>
    <source>
        <strain evidence="2">Tak-1</strain>
    </source>
</reference>
<feature type="region of interest" description="Disordered" evidence="1">
    <location>
        <begin position="244"/>
        <end position="267"/>
    </location>
</feature>
<keyword evidence="4" id="KW-1185">Reference proteome</keyword>
<evidence type="ECO:0000313" key="5">
    <source>
        <dbReference type="Proteomes" id="UP001162541"/>
    </source>
</evidence>
<evidence type="ECO:0008006" key="6">
    <source>
        <dbReference type="Google" id="ProtNLM"/>
    </source>
</evidence>
<dbReference type="Proteomes" id="UP001162541">
    <property type="component" value="Chromosome 1"/>
</dbReference>
<name>A0A176VI39_MARPO</name>
<dbReference type="InterPro" id="IPR029063">
    <property type="entry name" value="SAM-dependent_MTases_sf"/>
</dbReference>
<dbReference type="EMBL" id="AP019866">
    <property type="protein sequence ID" value="BBM98291.1"/>
    <property type="molecule type" value="Genomic_DNA"/>
</dbReference>
<evidence type="ECO:0000313" key="3">
    <source>
        <dbReference type="EMBL" id="OAE20628.1"/>
    </source>
</evidence>
<dbReference type="AlphaFoldDB" id="A0A176VI39"/>